<comment type="similarity">
    <text evidence="2">Belongs to the glycosyltransferase 37 family.</text>
</comment>
<evidence type="ECO:0000313" key="10">
    <source>
        <dbReference type="Proteomes" id="UP000824890"/>
    </source>
</evidence>
<organism evidence="9 10">
    <name type="scientific">Brassica napus</name>
    <name type="common">Rape</name>
    <dbReference type="NCBI Taxonomy" id="3708"/>
    <lineage>
        <taxon>Eukaryota</taxon>
        <taxon>Viridiplantae</taxon>
        <taxon>Streptophyta</taxon>
        <taxon>Embryophyta</taxon>
        <taxon>Tracheophyta</taxon>
        <taxon>Spermatophyta</taxon>
        <taxon>Magnoliopsida</taxon>
        <taxon>eudicotyledons</taxon>
        <taxon>Gunneridae</taxon>
        <taxon>Pentapetalae</taxon>
        <taxon>rosids</taxon>
        <taxon>malvids</taxon>
        <taxon>Brassicales</taxon>
        <taxon>Brassicaceae</taxon>
        <taxon>Brassiceae</taxon>
        <taxon>Brassica</taxon>
    </lineage>
</organism>
<feature type="transmembrane region" description="Helical" evidence="8">
    <location>
        <begin position="576"/>
        <end position="595"/>
    </location>
</feature>
<sequence>MSVYIINYFKSPIKFLWDLSMKRKLLLTVGTCLVLWSVMLVSFSNVFKHHILGAIVNGSNDSDKPRDKLLEGLLTADFDEDSCLSRYQSSLYRKSSAYKPSEYLVSKLRSYEKLHQRCGPDTEAYKQATKNLGHDDENHANKSVGECKYIVWVAVYGLGNRILTLASVFLYALLTERVVLVDQSKDISDLFCEPFPGTSWLLPSDFPLMKQIDGYDKGYSRCYGTMLKNQTINSTSIPPHLYLHILHDSRDEDKMFFCQKDQTMINKVPWLIVKANVYFVPSLWFNPTFQTELIKLFPQKETVFYHLARYLFHPTNQVWGMVTRSYDAYLSRADETLGIQVRVFSRRAGYLQHVMNQIVACTQREKLLPGLATHESQVTNTSRSKKLKAVLVTSLYPEYSDNLKNMYWERPTSTGDIIEVYQPSGERFQQTDKKLHDQKALAEIYLLSLTDNIVTSARSTFGYVAHSLGGLKPWLLYQPTRGKTPDPPCVRAVSMEPCFLTPPTHGCGAKKRVNSAKVVPCVRHCEDLRHDGLKLFDDPQYDNHLIQTMKNKHIMKDQFNQKQINGKRALGLKMKILMTVIFGGLLIGSVILLSFSHNFNDQLLDATSNDQLLAATINGSRKSETPHDKLIGGLLTADFDEPSCVSRYYQSSLYSKPSPYKPSEYLVSKLRSYEKLHKRCGPGTEAYKEATKNLGHDDDNYANKSVGECKYAVWVAVYGLGNRILTLASVFLYALLTERVVLVDQSKDISDLFCEPFPGTSWLLPNDFPLVKQFDGYGRGDSHCYGTMLNNHAISANSTPRHIYLDILHDSRDEDKMFFCPKDQTMIDKVPWLVFKTNVYFVPSLWFSPTFRPELMKLFPQKEAVFHNLARYLFHPTNQVWGMVTRYYKAHLARADERLGIQIRVFADDAGYFQHVMDQILSCTQREKLLPQVVAQEESKVNASTNQKLKAVLVTSLYPEYADRLKSMFWERPSSTGEIIEVYQPSGERVQQTDKKIHDQKALAEMYLLSLTDNIVTSARSTFGYVAHSLGGLKPWLLYQPKDLTVPDPPCIRSTSVDPCHLTPPSHGCDADWGTYSGNVVPFMKLRTLFFTCLLLLSLMLLSLFIIFNHQLLDAMTINVPKDSQKPREDKLLRGLLSEEFNEGSCLSRCQSSLYRKPSRYEPSQYLVSKLRSYEMLHKRCGPGTEAYKRATEQLGHDSRSVGECRYIVWIAVSGLGNRIISLVSAFLYALLTERVLLVDQRSTDMRHLFCEPFPGTSWSLPLDFPLMGQLDSSRCYRAINWTRNIPSHLSLYFMHDYEDHDKMFFCERDQNLIRQVPWVVFNSNKYFAPSLWLIPSFQTELIKLFPQKDTVFHHLGRYLVHPTNQVWGLITRFYNAYLSRADETLGVQVRVYSNPDGYLEHVMNQILSCTQREKLLPQVAATESQVTNTSTSPKLKAVLVTSLYPEYSEKLRAMYWESPSSTGDMVQVYQPSQEMYQQTDEKLHDQKTLAEMYLLSLTDKLVTSGLSTFGYVAQGLGGLKAWMLYSPTNHSTPDPPCFKAVSMEPCFHRPPLYGCQAKAVNSTRFVRRCEEWTTGIKIVDSAHMKLRTLFVTCLLLWSLMLLSLFIIFNHRLLDAMTVNSPSYSGKPREDKLLGGLLSEEFDEGSCLSRYQSSLYRKPSPYEPSEYLVSKLKSYEMLHKRCGPGTEAFKRATEQLGHDTRSCGECRYIVWVAVHGLGNRIVSLVSAFLFALLTERVLLLDQGTDMRHLFCEPFPGTSWLLPHDFPLMDQLDSSRCYGTMLKTDAINSATTGTIPSYLYLYLIHDYEDHDKMFFCERDQNLIRQVPWLVSNSNQYFVPSLWLIPSFQTELIKLFPQKDTVFHHLGRYLLHPTNQVWGLITRFYNAYLSRADETLGVQVRVFSNPDGYLEHVMNQILSCTQREKLLPELTTLESQVTNKSTSPKLKAVLVTSLYPEYSEKLRAMYWESPSSTGDMVQVYQPSQEMFQQTDEKLHDQKALAEMYLLSLTDKLVTSGLSTFGYVAQGLGGLKAWILYRPTNHTTPDPPCVRAVSMEPCFHRPPPINGCQAKTVNSTRFVRRCEEWTTGIKLVDSTDSAPCFYLHFLTSSVAIPRILIHLMLLPPVRSITHPSLGLLICFLTSVLHFLVIGNHENPRDTLQGGLLAKSFDQKSCLSRYQSSLYRKPSPYKPSIALISKLRSYEKLHKRCAPGTESYKRATENLHKLSHGSGEQCQYIVWVPLSGLGNRILSLVSVFLYALLTERVILVDQRNDINDLFCEPFPDASWLLPLEFPLTNQIDRFNWRSPRSFGNMLKHHRLINNSAIKSFQTSYLYLHLVHNYGEYDQMFFCHGDQSLIRKVPWLIVKSDNYFVPSLWSLPSFQSELTKLFPKKDTVFHHLGRYLIHPTNQVWGLVTRFYNAYLSRADERLGIQIRVFHHAGFLELVLDQVVSCTQREKLLPEAQEEEVNISKKTTPKLRAVLVTSLNPEYSNNLKRVYWERVSSTGDVIVGVYQASQEMHQQRNKKLHNQKALAEMYLLSLADNIVTSAWSTFGYVAQGLGGMKPWILYKPENYTVPDPPCGRATSMEPCFHSPPLYGCEADTGGTDDSLKIASPFVRRCEDRRKHYSLTF</sequence>
<keyword evidence="5" id="KW-0333">Golgi apparatus</keyword>
<gene>
    <name evidence="9" type="ORF">HID58_021484</name>
</gene>
<feature type="transmembrane region" description="Helical" evidence="8">
    <location>
        <begin position="149"/>
        <end position="174"/>
    </location>
</feature>
<reference evidence="9 10" key="1">
    <citation type="submission" date="2021-05" db="EMBL/GenBank/DDBJ databases">
        <title>Genome Assembly of Synthetic Allotetraploid Brassica napus Reveals Homoeologous Exchanges between Subgenomes.</title>
        <authorList>
            <person name="Davis J.T."/>
        </authorList>
    </citation>
    <scope>NUCLEOTIDE SEQUENCE [LARGE SCALE GENOMIC DNA]</scope>
    <source>
        <strain evidence="10">cv. Da-Ae</strain>
        <tissue evidence="9">Seedling</tissue>
    </source>
</reference>
<keyword evidence="7" id="KW-0961">Cell wall biogenesis/degradation</keyword>
<name>A0ABQ8CWI4_BRANA</name>
<evidence type="ECO:0000256" key="3">
    <source>
        <dbReference type="ARBA" id="ARBA00022676"/>
    </source>
</evidence>
<dbReference type="Gene3D" id="3.40.50.11350">
    <property type="match status" value="1"/>
</dbReference>
<comment type="subcellular location">
    <subcellularLocation>
        <location evidence="1">Golgi apparatus</location>
    </subcellularLocation>
</comment>
<keyword evidence="8" id="KW-1133">Transmembrane helix</keyword>
<dbReference type="PANTHER" id="PTHR31889:SF61">
    <property type="entry name" value="FUCOSYLTRANSFERASE 7-RELATED"/>
    <property type="match status" value="1"/>
</dbReference>
<dbReference type="InterPro" id="IPR004938">
    <property type="entry name" value="XG_FTase"/>
</dbReference>
<evidence type="ECO:0000256" key="1">
    <source>
        <dbReference type="ARBA" id="ARBA00004555"/>
    </source>
</evidence>
<evidence type="ECO:0000256" key="4">
    <source>
        <dbReference type="ARBA" id="ARBA00022679"/>
    </source>
</evidence>
<dbReference type="Pfam" id="PF03254">
    <property type="entry name" value="XG_FTase"/>
    <property type="match status" value="5"/>
</dbReference>
<feature type="transmembrane region" description="Helical" evidence="8">
    <location>
        <begin position="711"/>
        <end position="736"/>
    </location>
</feature>
<feature type="transmembrane region" description="Helical" evidence="8">
    <location>
        <begin position="1587"/>
        <end position="1609"/>
    </location>
</feature>
<feature type="transmembrane region" description="Helical" evidence="8">
    <location>
        <begin position="1207"/>
        <end position="1232"/>
    </location>
</feature>
<keyword evidence="10" id="KW-1185">Reference proteome</keyword>
<keyword evidence="4" id="KW-0808">Transferase</keyword>
<comment type="caution">
    <text evidence="9">The sequence shown here is derived from an EMBL/GenBank/DDBJ whole genome shotgun (WGS) entry which is preliminary data.</text>
</comment>
<evidence type="ECO:0000256" key="7">
    <source>
        <dbReference type="ARBA" id="ARBA00023316"/>
    </source>
</evidence>
<dbReference type="PANTHER" id="PTHR31889">
    <property type="entry name" value="FUCOSYLTRANSFERASE 2-RELATED"/>
    <property type="match status" value="1"/>
</dbReference>
<keyword evidence="6" id="KW-0325">Glycoprotein</keyword>
<keyword evidence="8" id="KW-0472">Membrane</keyword>
<evidence type="ECO:0000256" key="8">
    <source>
        <dbReference type="SAM" id="Phobius"/>
    </source>
</evidence>
<proteinExistence type="inferred from homology"/>
<protein>
    <recommendedName>
        <fullName evidence="11">Fucosyltransferase</fullName>
    </recommendedName>
</protein>
<dbReference type="Gene3D" id="3.40.50.11340">
    <property type="match status" value="5"/>
</dbReference>
<feature type="transmembrane region" description="Helical" evidence="8">
    <location>
        <begin position="1089"/>
        <end position="1108"/>
    </location>
</feature>
<dbReference type="EMBL" id="JAGKQM010000006">
    <property type="protein sequence ID" value="KAH0921466.1"/>
    <property type="molecule type" value="Genomic_DNA"/>
</dbReference>
<keyword evidence="8" id="KW-0812">Transmembrane</keyword>
<dbReference type="Proteomes" id="UP000824890">
    <property type="component" value="Unassembled WGS sequence"/>
</dbReference>
<evidence type="ECO:0008006" key="11">
    <source>
        <dbReference type="Google" id="ProtNLM"/>
    </source>
</evidence>
<keyword evidence="3" id="KW-0328">Glycosyltransferase</keyword>
<evidence type="ECO:0000256" key="2">
    <source>
        <dbReference type="ARBA" id="ARBA00010481"/>
    </source>
</evidence>
<accession>A0ABQ8CWI4</accession>
<evidence type="ECO:0000256" key="5">
    <source>
        <dbReference type="ARBA" id="ARBA00023034"/>
    </source>
</evidence>
<evidence type="ECO:0000313" key="9">
    <source>
        <dbReference type="EMBL" id="KAH0921466.1"/>
    </source>
</evidence>
<evidence type="ECO:0000256" key="6">
    <source>
        <dbReference type="ARBA" id="ARBA00023180"/>
    </source>
</evidence>